<dbReference type="InterPro" id="IPR049503">
    <property type="entry name" value="AbiJ_NTD4"/>
</dbReference>
<evidence type="ECO:0000259" key="2">
    <source>
        <dbReference type="Pfam" id="PF22809"/>
    </source>
</evidence>
<dbReference type="Proteomes" id="UP000216345">
    <property type="component" value="Unassembled WGS sequence"/>
</dbReference>
<sequence>MAITKLYSERQKELRGEDTDVYVYDKVPDALRNQIWMIVEENLGDRNSYYNRHQQDVSAAYDYIVDTLRREYGVFELSPTMSTADKFNDLRSFLLKEPSVDKFIDAVEIIAHIIDSFTSQFNYRGLMDAREKSNAAIAEINHRFKRAMIGFEYVGNEVVRIDSEFVHVEAVKPALVILRGRGYSGAQQEFLSAFEHYRHGRAKEALVDCLKSFESTMKAICEKRGWIFSPKSTAKDLIQICLENELVPKYWQQHFSCLRAGLESGIPTARNRTSGHGQGVQPTEVPEEIASYMLHMTASTILFLARSEERIPSTETLA</sequence>
<feature type="domain" description="DUF7014" evidence="2">
    <location>
        <begin position="179"/>
        <end position="311"/>
    </location>
</feature>
<organism evidence="3 4">
    <name type="scientific">Brucella rhizosphaerae</name>
    <dbReference type="NCBI Taxonomy" id="571254"/>
    <lineage>
        <taxon>Bacteria</taxon>
        <taxon>Pseudomonadati</taxon>
        <taxon>Pseudomonadota</taxon>
        <taxon>Alphaproteobacteria</taxon>
        <taxon>Hyphomicrobiales</taxon>
        <taxon>Brucellaceae</taxon>
        <taxon>Brucella/Ochrobactrum group</taxon>
        <taxon>Brucella</taxon>
    </lineage>
</organism>
<keyword evidence="4" id="KW-1185">Reference proteome</keyword>
<dbReference type="OrthoDB" id="8113776at2"/>
<dbReference type="RefSeq" id="WP_094578155.1">
    <property type="nucleotide sequence ID" value="NZ_JBHEEL010000007.1"/>
</dbReference>
<evidence type="ECO:0000313" key="3">
    <source>
        <dbReference type="EMBL" id="OYR11192.1"/>
    </source>
</evidence>
<feature type="domain" description="HEPN AbiJ-N-terminal" evidence="1">
    <location>
        <begin position="6"/>
        <end position="173"/>
    </location>
</feature>
<evidence type="ECO:0000259" key="1">
    <source>
        <dbReference type="Pfam" id="PF18863"/>
    </source>
</evidence>
<dbReference type="AlphaFoldDB" id="A0A256F8M9"/>
<gene>
    <name evidence="3" type="ORF">CEV32_1490</name>
</gene>
<dbReference type="InterPro" id="IPR054280">
    <property type="entry name" value="DUF7014"/>
</dbReference>
<protein>
    <submittedName>
        <fullName evidence="3">Abortive infection family protein</fullName>
    </submittedName>
</protein>
<proteinExistence type="predicted"/>
<dbReference type="NCBIfam" id="NF046078">
    <property type="entry name" value="STM4504_CBY0614"/>
    <property type="match status" value="1"/>
</dbReference>
<accession>A0A256F8M9</accession>
<dbReference type="Pfam" id="PF18863">
    <property type="entry name" value="AbiJ_NTD4"/>
    <property type="match status" value="1"/>
</dbReference>
<name>A0A256F8M9_9HYPH</name>
<reference evidence="3 4" key="1">
    <citation type="submission" date="2017-07" db="EMBL/GenBank/DDBJ databases">
        <title>Phylogenetic study on the rhizospheric bacterium Ochrobactrum sp. A44.</title>
        <authorList>
            <person name="Krzyzanowska D.M."/>
            <person name="Ossowicki A."/>
            <person name="Rajewska M."/>
            <person name="Maciag T."/>
            <person name="Kaczynski Z."/>
            <person name="Czerwicka M."/>
            <person name="Jafra S."/>
        </authorList>
    </citation>
    <scope>NUCLEOTIDE SEQUENCE [LARGE SCALE GENOMIC DNA]</scope>
    <source>
        <strain evidence="3 4">PR17</strain>
    </source>
</reference>
<dbReference type="EMBL" id="NNRK01000033">
    <property type="protein sequence ID" value="OYR11192.1"/>
    <property type="molecule type" value="Genomic_DNA"/>
</dbReference>
<dbReference type="Pfam" id="PF22809">
    <property type="entry name" value="DUF7014"/>
    <property type="match status" value="1"/>
</dbReference>
<evidence type="ECO:0000313" key="4">
    <source>
        <dbReference type="Proteomes" id="UP000216345"/>
    </source>
</evidence>
<comment type="caution">
    <text evidence="3">The sequence shown here is derived from an EMBL/GenBank/DDBJ whole genome shotgun (WGS) entry which is preliminary data.</text>
</comment>